<dbReference type="RefSeq" id="WP_058210665.1">
    <property type="nucleotide sequence ID" value="NZ_LKLP01000132.1"/>
</dbReference>
<organism evidence="1 2">
    <name type="scientific">Lactococcus lactis subsp. lactis</name>
    <name type="common">Streptococcus lactis</name>
    <dbReference type="NCBI Taxonomy" id="1360"/>
    <lineage>
        <taxon>Bacteria</taxon>
        <taxon>Bacillati</taxon>
        <taxon>Bacillota</taxon>
        <taxon>Bacilli</taxon>
        <taxon>Lactobacillales</taxon>
        <taxon>Streptococcaceae</taxon>
        <taxon>Lactococcus</taxon>
    </lineage>
</organism>
<gene>
    <name evidence="1" type="ORF">LMG8520_2674</name>
</gene>
<dbReference type="AlphaFoldDB" id="A0A0V8CV49"/>
<dbReference type="Proteomes" id="UP000054230">
    <property type="component" value="Unassembled WGS sequence"/>
</dbReference>
<dbReference type="EMBL" id="LKLP01000132">
    <property type="protein sequence ID" value="KSU04969.1"/>
    <property type="molecule type" value="Genomic_DNA"/>
</dbReference>
<protein>
    <submittedName>
        <fullName evidence="1">Uncharacterized protein</fullName>
    </submittedName>
</protein>
<dbReference type="PATRIC" id="fig|1360.106.peg.2391"/>
<dbReference type="PROSITE" id="PS51257">
    <property type="entry name" value="PROKAR_LIPOPROTEIN"/>
    <property type="match status" value="1"/>
</dbReference>
<sequence length="87" mass="9537">MNNKRVPNRIKATLYSEGRIAMQATWGFGCEVNSGGAVAQIHNQNDSEQISSAARYLHCEELDILEAIDTPEKVIETTTVIKTMGGI</sequence>
<comment type="caution">
    <text evidence="1">The sequence shown here is derived from an EMBL/GenBank/DDBJ whole genome shotgun (WGS) entry which is preliminary data.</text>
</comment>
<name>A0A0V8CV49_LACLL</name>
<accession>A0A0V8CV49</accession>
<reference evidence="2" key="1">
    <citation type="submission" date="2015-10" db="EMBL/GenBank/DDBJ databases">
        <title>Draft Genome Sequences of 11 Lactococcus lactis subspecies cremoris strains.</title>
        <authorList>
            <person name="Wels M."/>
            <person name="Backus L."/>
            <person name="Boekhorst J."/>
            <person name="Dijkstra A."/>
            <person name="Beerthuizen M."/>
            <person name="Kelly W."/>
            <person name="Siezen R."/>
            <person name="Bachmann H."/>
            <person name="Van Hijum S."/>
        </authorList>
    </citation>
    <scope>NUCLEOTIDE SEQUENCE [LARGE SCALE GENOMIC DNA]</scope>
    <source>
        <strain evidence="2">LMG8520</strain>
    </source>
</reference>
<proteinExistence type="predicted"/>
<evidence type="ECO:0000313" key="1">
    <source>
        <dbReference type="EMBL" id="KSU04969.1"/>
    </source>
</evidence>
<evidence type="ECO:0000313" key="2">
    <source>
        <dbReference type="Proteomes" id="UP000054230"/>
    </source>
</evidence>